<evidence type="ECO:0000256" key="5">
    <source>
        <dbReference type="ARBA" id="ARBA00023136"/>
    </source>
</evidence>
<dbReference type="PANTHER" id="PTHR30213:SF1">
    <property type="entry name" value="INNER MEMBRANE PROTEIN YHJD"/>
    <property type="match status" value="1"/>
</dbReference>
<evidence type="ECO:0000313" key="8">
    <source>
        <dbReference type="Proteomes" id="UP000321192"/>
    </source>
</evidence>
<evidence type="ECO:0000256" key="1">
    <source>
        <dbReference type="ARBA" id="ARBA00004651"/>
    </source>
</evidence>
<feature type="transmembrane region" description="Helical" evidence="6">
    <location>
        <begin position="41"/>
        <end position="68"/>
    </location>
</feature>
<comment type="caution">
    <text evidence="7">The sequence shown here is derived from an EMBL/GenBank/DDBJ whole genome shotgun (WGS) entry which is preliminary data.</text>
</comment>
<dbReference type="PIRSF" id="PIRSF035875">
    <property type="entry name" value="RNase_BN"/>
    <property type="match status" value="1"/>
</dbReference>
<gene>
    <name evidence="7" type="ORF">E6Q80_11485</name>
</gene>
<proteinExistence type="predicted"/>
<organism evidence="7 8">
    <name type="scientific">Thauera aminoaromatica</name>
    <dbReference type="NCBI Taxonomy" id="164330"/>
    <lineage>
        <taxon>Bacteria</taxon>
        <taxon>Pseudomonadati</taxon>
        <taxon>Pseudomonadota</taxon>
        <taxon>Betaproteobacteria</taxon>
        <taxon>Rhodocyclales</taxon>
        <taxon>Zoogloeaceae</taxon>
        <taxon>Thauera</taxon>
    </lineage>
</organism>
<dbReference type="EMBL" id="SSFD01000179">
    <property type="protein sequence ID" value="TXH84440.1"/>
    <property type="molecule type" value="Genomic_DNA"/>
</dbReference>
<evidence type="ECO:0000256" key="4">
    <source>
        <dbReference type="ARBA" id="ARBA00022989"/>
    </source>
</evidence>
<evidence type="ECO:0000256" key="2">
    <source>
        <dbReference type="ARBA" id="ARBA00022475"/>
    </source>
</evidence>
<feature type="transmembrane region" description="Helical" evidence="6">
    <location>
        <begin position="258"/>
        <end position="276"/>
    </location>
</feature>
<evidence type="ECO:0000313" key="7">
    <source>
        <dbReference type="EMBL" id="TXH84440.1"/>
    </source>
</evidence>
<keyword evidence="2" id="KW-1003">Cell membrane</keyword>
<keyword evidence="4 6" id="KW-1133">Transmembrane helix</keyword>
<dbReference type="Pfam" id="PF03631">
    <property type="entry name" value="Virul_fac_BrkB"/>
    <property type="match status" value="1"/>
</dbReference>
<dbReference type="GO" id="GO:0005886">
    <property type="term" value="C:plasma membrane"/>
    <property type="evidence" value="ECO:0007669"/>
    <property type="project" value="UniProtKB-SubCell"/>
</dbReference>
<dbReference type="InterPro" id="IPR017039">
    <property type="entry name" value="Virul_fac_BrkB"/>
</dbReference>
<feature type="transmembrane region" description="Helical" evidence="6">
    <location>
        <begin position="109"/>
        <end position="127"/>
    </location>
</feature>
<evidence type="ECO:0000256" key="6">
    <source>
        <dbReference type="SAM" id="Phobius"/>
    </source>
</evidence>
<dbReference type="AlphaFoldDB" id="A0A5C7SLB8"/>
<comment type="subcellular location">
    <subcellularLocation>
        <location evidence="1">Cell membrane</location>
        <topology evidence="1">Multi-pass membrane protein</topology>
    </subcellularLocation>
</comment>
<keyword evidence="3 6" id="KW-0812">Transmembrane</keyword>
<keyword evidence="5 6" id="KW-0472">Membrane</keyword>
<accession>A0A5C7SLB8</accession>
<name>A0A5C7SLB8_THASP</name>
<feature type="transmembrane region" description="Helical" evidence="6">
    <location>
        <begin position="191"/>
        <end position="217"/>
    </location>
</feature>
<protein>
    <submittedName>
        <fullName evidence="7">YihY/virulence factor BrkB family protein</fullName>
    </submittedName>
</protein>
<reference evidence="7 8" key="1">
    <citation type="submission" date="2018-09" db="EMBL/GenBank/DDBJ databases">
        <title>Metagenome Assembled Genomes from an Advanced Water Purification Facility.</title>
        <authorList>
            <person name="Stamps B.W."/>
            <person name="Spear J.R."/>
        </authorList>
    </citation>
    <scope>NUCLEOTIDE SEQUENCE [LARGE SCALE GENOMIC DNA]</scope>
    <source>
        <strain evidence="7">Bin_27_1</strain>
    </source>
</reference>
<dbReference type="Proteomes" id="UP000321192">
    <property type="component" value="Unassembled WGS sequence"/>
</dbReference>
<evidence type="ECO:0000256" key="3">
    <source>
        <dbReference type="ARBA" id="ARBA00022692"/>
    </source>
</evidence>
<feature type="transmembrane region" description="Helical" evidence="6">
    <location>
        <begin position="158"/>
        <end position="185"/>
    </location>
</feature>
<feature type="transmembrane region" description="Helical" evidence="6">
    <location>
        <begin position="229"/>
        <end position="252"/>
    </location>
</feature>
<dbReference type="PANTHER" id="PTHR30213">
    <property type="entry name" value="INNER MEMBRANE PROTEIN YHJD"/>
    <property type="match status" value="1"/>
</dbReference>
<sequence length="321" mass="33274">MTGRTRDDPMSTQTPPGGWRGLAASLLPAGKRFIQRDGPRYGAAVAFYTLFSLAPLLVVVTAGVALLLGTDEAHAAIYAYLERFFGESEARAMKSLADAALARVRGPGIAAWIAIGTTVVGASAVFLELQAALRRLWGAEERPGAGLRGLIVGRLTGFALALGVGFLLAVTLMAEAAMSAALAWFGEGQAWSAALAGAVDLLLVNAASAALFALLLARLAPQRGIRWRDALPAAAVTTGLFAVGRYLIALYLARTGVASAYGAAGSLAAILVWIYWSAQIFLYGACVLRVQQPEDGGLNSAAIPASDAGHATTTPHNGERP</sequence>